<organism evidence="2 3">
    <name type="scientific">Chrysochromulina tobinii</name>
    <dbReference type="NCBI Taxonomy" id="1460289"/>
    <lineage>
        <taxon>Eukaryota</taxon>
        <taxon>Haptista</taxon>
        <taxon>Haptophyta</taxon>
        <taxon>Prymnesiophyceae</taxon>
        <taxon>Prymnesiales</taxon>
        <taxon>Chrysochromulinaceae</taxon>
        <taxon>Chrysochromulina</taxon>
    </lineage>
</organism>
<name>A0A0M0JCH2_9EUKA</name>
<reference evidence="3" key="1">
    <citation type="journal article" date="2015" name="PLoS Genet.">
        <title>Genome Sequence and Transcriptome Analyses of Chrysochromulina tobin: Metabolic Tools for Enhanced Algal Fitness in the Prominent Order Prymnesiales (Haptophyceae).</title>
        <authorList>
            <person name="Hovde B.T."/>
            <person name="Deodato C.R."/>
            <person name="Hunsperger H.M."/>
            <person name="Ryken S.A."/>
            <person name="Yost W."/>
            <person name="Jha R.K."/>
            <person name="Patterson J."/>
            <person name="Monnat R.J. Jr."/>
            <person name="Barlow S.B."/>
            <person name="Starkenburg S.R."/>
            <person name="Cattolico R.A."/>
        </authorList>
    </citation>
    <scope>NUCLEOTIDE SEQUENCE</scope>
    <source>
        <strain evidence="3">CCMP291</strain>
    </source>
</reference>
<sequence>MGCLTQDELQLVAPLSFGPMSCRFGPSPTFDLQLQGVLDVAVSPTALLECVRRRFEAAGGLVLERTLVTEAFPSSGGADERSTYLFAYLRPGLEMPTLLEAMETYWEALPVYQGLEGVDDEAARAQLDDVRRVLFGWFPTYKANAPLAPRFDRIISVGDASAVQSPISFGGFCAMLRHLPRYTRGLDLALRQHRLRKDDLAWISPYLPNLGTAWMSAAAMTARALPPPPLTMLPSTSPATTMNAAPALWTQGAPAAAAEPPYTLVNDLLAGNFRVMATLPRPAALVFFRDVTTLPTLLAILGGQTASMAPLLPRVVAELVGPVELLGFAAHLVMLTLYTVVHQLSVQLDLLLGRASDSDTSQPLEPRAGRAPPDFRLVCLRDALAYGSGLERETPRVSEGARSSDDAPLASTEAAPPIEPASAPKDSARPWWQRPPRVWPPRIDDFQLVIGDVLAAYTSAYLCLDVLTTGRESEWTLEGSAIACAWLVGAAVTNAWDPTAVLPSLGLSNALACVARASVDFASTRVFLALVVAVLAADAVDIKLLGLELALNTVAVALWRSLYTTANRDRR</sequence>
<evidence type="ECO:0000313" key="2">
    <source>
        <dbReference type="EMBL" id="KOO23918.1"/>
    </source>
</evidence>
<feature type="region of interest" description="Disordered" evidence="1">
    <location>
        <begin position="390"/>
        <end position="432"/>
    </location>
</feature>
<evidence type="ECO:0000313" key="3">
    <source>
        <dbReference type="Proteomes" id="UP000037460"/>
    </source>
</evidence>
<proteinExistence type="predicted"/>
<dbReference type="Proteomes" id="UP000037460">
    <property type="component" value="Unassembled WGS sequence"/>
</dbReference>
<accession>A0A0M0JCH2</accession>
<protein>
    <submittedName>
        <fullName evidence="2">Glycine d-amino acid oxidases-like protein</fullName>
    </submittedName>
</protein>
<dbReference type="EMBL" id="JWZX01003145">
    <property type="protein sequence ID" value="KOO23918.1"/>
    <property type="molecule type" value="Genomic_DNA"/>
</dbReference>
<dbReference type="AlphaFoldDB" id="A0A0M0JCH2"/>
<comment type="caution">
    <text evidence="2">The sequence shown here is derived from an EMBL/GenBank/DDBJ whole genome shotgun (WGS) entry which is preliminary data.</text>
</comment>
<gene>
    <name evidence="2" type="ORF">Ctob_007598</name>
</gene>
<feature type="compositionally biased region" description="Low complexity" evidence="1">
    <location>
        <begin position="410"/>
        <end position="432"/>
    </location>
</feature>
<keyword evidence="3" id="KW-1185">Reference proteome</keyword>
<dbReference type="PANTHER" id="PTHR32098:SF5">
    <property type="entry name" value="LYCOPENE BETA_EPSILON CYCLASE PROTEIN"/>
    <property type="match status" value="1"/>
</dbReference>
<evidence type="ECO:0000256" key="1">
    <source>
        <dbReference type="SAM" id="MobiDB-lite"/>
    </source>
</evidence>
<dbReference type="OrthoDB" id="4211at2759"/>
<dbReference type="PANTHER" id="PTHR32098">
    <property type="entry name" value="LYCOPENE BETA/EPSILON CYCLASE PROTEIN"/>
    <property type="match status" value="1"/>
</dbReference>